<dbReference type="Pfam" id="PF00106">
    <property type="entry name" value="adh_short"/>
    <property type="match status" value="1"/>
</dbReference>
<dbReference type="Gene3D" id="3.40.50.720">
    <property type="entry name" value="NAD(P)-binding Rossmann-like Domain"/>
    <property type="match status" value="1"/>
</dbReference>
<dbReference type="InterPro" id="IPR002347">
    <property type="entry name" value="SDR_fam"/>
</dbReference>
<dbReference type="EMBL" id="JBFXLQ010000037">
    <property type="protein sequence ID" value="KAL2864814.1"/>
    <property type="molecule type" value="Genomic_DNA"/>
</dbReference>
<sequence>MASPTDILTSNAHVSSPPRPVAVFVGATSGIGAATLKAFAKYTRRPRAYFVGRSTAAADLLVAECQALNAGGEYIFVQADVALIRVVDEVCAEIKAKETQLNILFLSQGVVSLDRSETSENLHLLTALLHYSRLRFITQLLPLLQEAPSPRRVVTVASGGFEGPLDPSDLPASRIPLSQLRGHISTLITFSLEAAAKQAPSVSFIHSYPGSVNTPLARAMLGRSDAPTDVPVPEEWMSPEESGERHFNLLTVARYPAAEDPSLTGTDDLARGTDGVVGSGVYSVGWDGENALSPEALEFLAGLRRHGMVERVWEHTEGEFQRIAGKD</sequence>
<evidence type="ECO:0008006" key="4">
    <source>
        <dbReference type="Google" id="ProtNLM"/>
    </source>
</evidence>
<organism evidence="2 3">
    <name type="scientific">Aspergillus lucknowensis</name>
    <dbReference type="NCBI Taxonomy" id="176173"/>
    <lineage>
        <taxon>Eukaryota</taxon>
        <taxon>Fungi</taxon>
        <taxon>Dikarya</taxon>
        <taxon>Ascomycota</taxon>
        <taxon>Pezizomycotina</taxon>
        <taxon>Eurotiomycetes</taxon>
        <taxon>Eurotiomycetidae</taxon>
        <taxon>Eurotiales</taxon>
        <taxon>Aspergillaceae</taxon>
        <taxon>Aspergillus</taxon>
        <taxon>Aspergillus subgen. Nidulantes</taxon>
    </lineage>
</organism>
<evidence type="ECO:0000256" key="1">
    <source>
        <dbReference type="ARBA" id="ARBA00023002"/>
    </source>
</evidence>
<dbReference type="PANTHER" id="PTHR47534">
    <property type="entry name" value="YALI0E05731P"/>
    <property type="match status" value="1"/>
</dbReference>
<dbReference type="InterPro" id="IPR036291">
    <property type="entry name" value="NAD(P)-bd_dom_sf"/>
</dbReference>
<dbReference type="Proteomes" id="UP001610432">
    <property type="component" value="Unassembled WGS sequence"/>
</dbReference>
<dbReference type="RefSeq" id="XP_070883793.1">
    <property type="nucleotide sequence ID" value="XM_071034538.1"/>
</dbReference>
<dbReference type="SUPFAM" id="SSF51735">
    <property type="entry name" value="NAD(P)-binding Rossmann-fold domains"/>
    <property type="match status" value="1"/>
</dbReference>
<reference evidence="2 3" key="1">
    <citation type="submission" date="2024-07" db="EMBL/GenBank/DDBJ databases">
        <title>Section-level genome sequencing and comparative genomics of Aspergillus sections Usti and Cavernicolus.</title>
        <authorList>
            <consortium name="Lawrence Berkeley National Laboratory"/>
            <person name="Nybo J.L."/>
            <person name="Vesth T.C."/>
            <person name="Theobald S."/>
            <person name="Frisvad J.C."/>
            <person name="Larsen T.O."/>
            <person name="Kjaerboelling I."/>
            <person name="Rothschild-Mancinelli K."/>
            <person name="Lyhne E.K."/>
            <person name="Kogle M.E."/>
            <person name="Barry K."/>
            <person name="Clum A."/>
            <person name="Na H."/>
            <person name="Ledsgaard L."/>
            <person name="Lin J."/>
            <person name="Lipzen A."/>
            <person name="Kuo A."/>
            <person name="Riley R."/>
            <person name="Mondo S."/>
            <person name="Labutti K."/>
            <person name="Haridas S."/>
            <person name="Pangalinan J."/>
            <person name="Salamov A.A."/>
            <person name="Simmons B.A."/>
            <person name="Magnuson J.K."/>
            <person name="Chen J."/>
            <person name="Drula E."/>
            <person name="Henrissat B."/>
            <person name="Wiebenga A."/>
            <person name="Lubbers R.J."/>
            <person name="Gomes A.C."/>
            <person name="Macurrencykelacurrency M.R."/>
            <person name="Stajich J."/>
            <person name="Grigoriev I.V."/>
            <person name="Mortensen U.H."/>
            <person name="De Vries R.P."/>
            <person name="Baker S.E."/>
            <person name="Andersen M.R."/>
        </authorList>
    </citation>
    <scope>NUCLEOTIDE SEQUENCE [LARGE SCALE GENOMIC DNA]</scope>
    <source>
        <strain evidence="2 3">CBS 449.75</strain>
    </source>
</reference>
<evidence type="ECO:0000313" key="2">
    <source>
        <dbReference type="EMBL" id="KAL2864814.1"/>
    </source>
</evidence>
<comment type="caution">
    <text evidence="2">The sequence shown here is derived from an EMBL/GenBank/DDBJ whole genome shotgun (WGS) entry which is preliminary data.</text>
</comment>
<evidence type="ECO:0000313" key="3">
    <source>
        <dbReference type="Proteomes" id="UP001610432"/>
    </source>
</evidence>
<gene>
    <name evidence="2" type="ORF">BJX67DRAFT_389696</name>
</gene>
<keyword evidence="3" id="KW-1185">Reference proteome</keyword>
<protein>
    <recommendedName>
        <fullName evidence="4">Short-chain dehydrogenases/reductase</fullName>
    </recommendedName>
</protein>
<keyword evidence="1" id="KW-0560">Oxidoreductase</keyword>
<dbReference type="PANTHER" id="PTHR47534:SF3">
    <property type="entry name" value="ALCOHOL DEHYDROGENASE-LIKE C-TERMINAL DOMAIN-CONTAINING PROTEIN"/>
    <property type="match status" value="1"/>
</dbReference>
<dbReference type="GeneID" id="98149610"/>
<accession>A0ABR4LJV7</accession>
<dbReference type="InterPro" id="IPR052228">
    <property type="entry name" value="Sec_Metab_Biosynth_Oxidored"/>
</dbReference>
<proteinExistence type="predicted"/>
<name>A0ABR4LJV7_9EURO</name>